<feature type="domain" description="Response regulatory" evidence="2">
    <location>
        <begin position="16"/>
        <end position="130"/>
    </location>
</feature>
<dbReference type="InterPro" id="IPR001789">
    <property type="entry name" value="Sig_transdc_resp-reg_receiver"/>
</dbReference>
<keyword evidence="1" id="KW-0597">Phosphoprotein</keyword>
<dbReference type="InterPro" id="IPR011006">
    <property type="entry name" value="CheY-like_superfamily"/>
</dbReference>
<sequence length="130" mass="14342">MIRSSDDTMRLFSGKRILIFEDDFLLSEEAEACLTKAGAVVLGPVNTADQALYYLDRERVDAVVMDVTLEPEAVLPVVAELEQSAISFIFALSDTPVLDSLGFAGFVLSARHRDLSTIAEALFLHRNLEH</sequence>
<dbReference type="Gene3D" id="3.40.50.2300">
    <property type="match status" value="1"/>
</dbReference>
<feature type="modified residue" description="4-aspartylphosphate" evidence="1">
    <location>
        <position position="66"/>
    </location>
</feature>
<protein>
    <submittedName>
        <fullName evidence="3">Transcriptional regulator</fullName>
    </submittedName>
</protein>
<dbReference type="PROSITE" id="PS50110">
    <property type="entry name" value="RESPONSE_REGULATORY"/>
    <property type="match status" value="1"/>
</dbReference>
<reference evidence="3 4" key="1">
    <citation type="submission" date="2016-10" db="EMBL/GenBank/DDBJ databases">
        <title>The Draft Genome Sequence of the Potato Rhizosphere Bacteria Ochrobactrum sp. IPA7.2.</title>
        <authorList>
            <person name="Gogoleva N.E."/>
            <person name="Khlopko Y.A."/>
            <person name="Burygin G.L."/>
            <person name="Plotnikov A.O."/>
        </authorList>
    </citation>
    <scope>NUCLEOTIDE SEQUENCE [LARGE SCALE GENOMIC DNA]</scope>
    <source>
        <strain evidence="3 4">IPA7.2</strain>
    </source>
</reference>
<dbReference type="OrthoDB" id="7774278at2"/>
<evidence type="ECO:0000313" key="3">
    <source>
        <dbReference type="EMBL" id="OIS94823.1"/>
    </source>
</evidence>
<accession>A0A1J6I2R3</accession>
<evidence type="ECO:0000259" key="2">
    <source>
        <dbReference type="PROSITE" id="PS50110"/>
    </source>
</evidence>
<keyword evidence="4" id="KW-1185">Reference proteome</keyword>
<name>A0A1J6I2R3_9HYPH</name>
<dbReference type="EMBL" id="MOEC01000003">
    <property type="protein sequence ID" value="OIS94823.1"/>
    <property type="molecule type" value="Genomic_DNA"/>
</dbReference>
<dbReference type="SUPFAM" id="SSF52172">
    <property type="entry name" value="CheY-like"/>
    <property type="match status" value="1"/>
</dbReference>
<proteinExistence type="predicted"/>
<organism evidence="3 4">
    <name type="scientific">Brucella cytisi</name>
    <dbReference type="NCBI Taxonomy" id="407152"/>
    <lineage>
        <taxon>Bacteria</taxon>
        <taxon>Pseudomonadati</taxon>
        <taxon>Pseudomonadota</taxon>
        <taxon>Alphaproteobacteria</taxon>
        <taxon>Hyphomicrobiales</taxon>
        <taxon>Brucellaceae</taxon>
        <taxon>Brucella/Ochrobactrum group</taxon>
        <taxon>Brucella</taxon>
    </lineage>
</organism>
<evidence type="ECO:0000313" key="4">
    <source>
        <dbReference type="Proteomes" id="UP000182985"/>
    </source>
</evidence>
<comment type="caution">
    <text evidence="3">The sequence shown here is derived from an EMBL/GenBank/DDBJ whole genome shotgun (WGS) entry which is preliminary data.</text>
</comment>
<dbReference type="GO" id="GO:0000160">
    <property type="term" value="P:phosphorelay signal transduction system"/>
    <property type="evidence" value="ECO:0007669"/>
    <property type="project" value="InterPro"/>
</dbReference>
<dbReference type="AlphaFoldDB" id="A0A1J6I2R3"/>
<gene>
    <name evidence="3" type="ORF">BLA27_04685</name>
</gene>
<dbReference type="Proteomes" id="UP000182985">
    <property type="component" value="Unassembled WGS sequence"/>
</dbReference>
<evidence type="ECO:0000256" key="1">
    <source>
        <dbReference type="PROSITE-ProRule" id="PRU00169"/>
    </source>
</evidence>